<dbReference type="PANTHER" id="PTHR38469:SF1">
    <property type="entry name" value="PERIPLASMIC PEPTIDASE SUBFAMILY S1B"/>
    <property type="match status" value="1"/>
</dbReference>
<gene>
    <name evidence="7" type="ORF">GCM10010960_11840</name>
</gene>
<dbReference type="EMBL" id="BMFO01000002">
    <property type="protein sequence ID" value="GGF91499.1"/>
    <property type="molecule type" value="Genomic_DNA"/>
</dbReference>
<keyword evidence="4 6" id="KW-0732">Signal</keyword>
<feature type="signal peptide" evidence="6">
    <location>
        <begin position="1"/>
        <end position="18"/>
    </location>
</feature>
<reference evidence="7" key="2">
    <citation type="submission" date="2020-09" db="EMBL/GenBank/DDBJ databases">
        <authorList>
            <person name="Sun Q."/>
            <person name="Zhou Y."/>
        </authorList>
    </citation>
    <scope>NUCLEOTIDE SEQUENCE</scope>
    <source>
        <strain evidence="7">CGMCC 1.12726</strain>
    </source>
</reference>
<sequence>MRLKMLSLLLAFGAVAQADEGMWVPQQLGEIAGPLKRAGLALDPADFADLTGKPLGAVVSLGGCTASFISPNGLVATNHHCAYGGIQLNSTPQNNLIADGFIAASPEQELNAGPNSRIYVMDSITDVTDAVNRAVPAKADGLQRQQAIENATKALVASCESEPGYRCSMYSFFGGVQYRLFKQMEIKDVRLVYAPPGSIGNYGGEVDNWMWPRHTGDFTLIRAYVGKDGKPAAYSKNNVPYRNARWLKVARDPLAEGDFVMVAGYPGRTNRYALADEFDNTENWAYPFISGHYKAVRDLVHAAGKADKDIDIKYASTVRSWENVLKNYDGQLLGFRKSGAAALKRAEEKAVLAWLAKQGKSGKPALAAHRQLVALHMQDRKTQVRDSLVGSIANLGLLGNARSLYRLSVERTKPNAERAPGYQDRDLPRFEGAMRELQNRFHPAMERQLMQYWLTQYIALPADSRNAALDAWLGGNDAAAVERALDGLYAGTSYGRLEEREKWLKADRAAFEASSDSVIRLAVALYPELLAVENTGKARAGEYARYRPVFMQAVMDYKRARGQGVYPDANGSLRLTYGNVTGYTPQDGARYVPFTTAEGMAAKATGVEPFDAPRRALDLVAAKDYGPYADAKLGSLPVNFLSNLDITGGNSGSPVMNGKGELVGLAFDGNWESVSSNWVYDGSLNRMISVDARYMLWVIDKAFPAPNVLAEIEAARQ</sequence>
<dbReference type="Pfam" id="PF10459">
    <property type="entry name" value="Peptidase_S46"/>
    <property type="match status" value="1"/>
</dbReference>
<evidence type="ECO:0000256" key="5">
    <source>
        <dbReference type="ARBA" id="ARBA00022801"/>
    </source>
</evidence>
<organism evidence="7 8">
    <name type="scientific">Arenimonas maotaiensis</name>
    <dbReference type="NCBI Taxonomy" id="1446479"/>
    <lineage>
        <taxon>Bacteria</taxon>
        <taxon>Pseudomonadati</taxon>
        <taxon>Pseudomonadota</taxon>
        <taxon>Gammaproteobacteria</taxon>
        <taxon>Lysobacterales</taxon>
        <taxon>Lysobacteraceae</taxon>
        <taxon>Arenimonas</taxon>
    </lineage>
</organism>
<dbReference type="InterPro" id="IPR043504">
    <property type="entry name" value="Peptidase_S1_PA_chymotrypsin"/>
</dbReference>
<keyword evidence="8" id="KW-1185">Reference proteome</keyword>
<evidence type="ECO:0000256" key="3">
    <source>
        <dbReference type="ARBA" id="ARBA00022670"/>
    </source>
</evidence>
<dbReference type="InterPro" id="IPR009003">
    <property type="entry name" value="Peptidase_S1_PA"/>
</dbReference>
<name>A0A917CKA2_9GAMM</name>
<evidence type="ECO:0000256" key="4">
    <source>
        <dbReference type="ARBA" id="ARBA00022729"/>
    </source>
</evidence>
<dbReference type="GO" id="GO:0043171">
    <property type="term" value="P:peptide catabolic process"/>
    <property type="evidence" value="ECO:0007669"/>
    <property type="project" value="UniProtKB-UniRule"/>
</dbReference>
<protein>
    <recommendedName>
        <fullName evidence="6">Dipeptidyl-peptidase</fullName>
        <ecNumber evidence="6">3.4.14.-</ecNumber>
    </recommendedName>
</protein>
<dbReference type="Proteomes" id="UP000632858">
    <property type="component" value="Unassembled WGS sequence"/>
</dbReference>
<proteinExistence type="inferred from homology"/>
<feature type="chain" id="PRO_5038169624" description="Dipeptidyl-peptidase" evidence="6">
    <location>
        <begin position="19"/>
        <end position="717"/>
    </location>
</feature>
<dbReference type="FunFam" id="2.40.10.10:FF:000102">
    <property type="entry name" value="Dipeptidyl-peptidase 7"/>
    <property type="match status" value="1"/>
</dbReference>
<dbReference type="AlphaFoldDB" id="A0A917CKA2"/>
<keyword evidence="6" id="KW-0720">Serine protease</keyword>
<reference evidence="7" key="1">
    <citation type="journal article" date="2014" name="Int. J. Syst. Evol. Microbiol.">
        <title>Complete genome sequence of Corynebacterium casei LMG S-19264T (=DSM 44701T), isolated from a smear-ripened cheese.</title>
        <authorList>
            <consortium name="US DOE Joint Genome Institute (JGI-PGF)"/>
            <person name="Walter F."/>
            <person name="Albersmeier A."/>
            <person name="Kalinowski J."/>
            <person name="Ruckert C."/>
        </authorList>
    </citation>
    <scope>NUCLEOTIDE SEQUENCE</scope>
    <source>
        <strain evidence="7">CGMCC 1.12726</strain>
    </source>
</reference>
<evidence type="ECO:0000313" key="7">
    <source>
        <dbReference type="EMBL" id="GGF91499.1"/>
    </source>
</evidence>
<dbReference type="Gene3D" id="2.40.10.10">
    <property type="entry name" value="Trypsin-like serine proteases"/>
    <property type="match status" value="1"/>
</dbReference>
<comment type="caution">
    <text evidence="7">The sequence shown here is derived from an EMBL/GenBank/DDBJ whole genome shotgun (WGS) entry which is preliminary data.</text>
</comment>
<dbReference type="GO" id="GO:0070009">
    <property type="term" value="F:serine-type aminopeptidase activity"/>
    <property type="evidence" value="ECO:0007669"/>
    <property type="project" value="UniProtKB-UniRule"/>
</dbReference>
<dbReference type="PANTHER" id="PTHR38469">
    <property type="entry name" value="PERIPLASMIC PEPTIDASE SUBFAMILY S1B"/>
    <property type="match status" value="1"/>
</dbReference>
<dbReference type="InterPro" id="IPR019500">
    <property type="entry name" value="Pep_S46"/>
</dbReference>
<comment type="similarity">
    <text evidence="1 6">Belongs to the peptidase S46 family.</text>
</comment>
<evidence type="ECO:0000256" key="1">
    <source>
        <dbReference type="ARBA" id="ARBA00010491"/>
    </source>
</evidence>
<accession>A0A917CKA2</accession>
<comment type="function">
    <text evidence="6">Catalyzes the removal of dipeptides from the N-terminus of oligopeptides.</text>
</comment>
<keyword evidence="3 6" id="KW-0645">Protease</keyword>
<dbReference type="SUPFAM" id="SSF50494">
    <property type="entry name" value="Trypsin-like serine proteases"/>
    <property type="match status" value="1"/>
</dbReference>
<evidence type="ECO:0000313" key="8">
    <source>
        <dbReference type="Proteomes" id="UP000632858"/>
    </source>
</evidence>
<keyword evidence="2 6" id="KW-0031">Aminopeptidase</keyword>
<keyword evidence="5 6" id="KW-0378">Hydrolase</keyword>
<dbReference type="GO" id="GO:0008239">
    <property type="term" value="F:dipeptidyl-peptidase activity"/>
    <property type="evidence" value="ECO:0007669"/>
    <property type="project" value="UniProtKB-UniRule"/>
</dbReference>
<evidence type="ECO:0000256" key="2">
    <source>
        <dbReference type="ARBA" id="ARBA00022438"/>
    </source>
</evidence>
<evidence type="ECO:0000256" key="6">
    <source>
        <dbReference type="RuleBase" id="RU366067"/>
    </source>
</evidence>
<dbReference type="GO" id="GO:0006508">
    <property type="term" value="P:proteolysis"/>
    <property type="evidence" value="ECO:0007669"/>
    <property type="project" value="UniProtKB-KW"/>
</dbReference>
<dbReference type="EC" id="3.4.14.-" evidence="6"/>